<sequence length="510" mass="54130">MAKTKRTPKPKYALVLSHGEANLYDAQGVHVTGPAKGDVAVIDLEQISNITDIKDPQLGPDALLRVLETNPSSILQQADASLRASGISGVDDQGQSSILAQTLNGAELERLSATLNRRQCTPISFEHGLLAAYRTAAPSARPVLLIQAGPRENILVASYNKTFLLLKTAVIGSTEGQLETIGRSFSELVNLLPVLTNEEHDDYHILLVGDTEFHLQLHTELGNSGISSEMVTESQLAAAAFAGASSVITLDKVKRKRGGPKVPDWLPVAVGAGLGLLPYAAVELQNNAIQQDTERMNTYLMQVQPQLQEHERLKNEITGINSVQIAAQAIRDNRVDWNRAYDKLLSKLPQNGGNYTLLFQTLNADAGLSPISTTDTNGLPVAVPPPPPQPSFQLTAAAAQREDATRALEALERSYQMNMKSLRQEEDRWVLDTALIDAPPGSAATAAPTANAVTQTVPPSSTAAPGSTPDTPSTASAPAPSSTPPAAPSSAPSNEAPTFTPVTPPSTETP</sequence>
<name>F0RQK9_DEIPM</name>
<keyword evidence="4" id="KW-1185">Reference proteome</keyword>
<dbReference type="Proteomes" id="UP000007718">
    <property type="component" value="Plasmid pDEIPR02"/>
</dbReference>
<proteinExistence type="predicted"/>
<keyword evidence="1" id="KW-0175">Coiled coil</keyword>
<dbReference type="RefSeq" id="WP_013615922.1">
    <property type="nucleotide sequence ID" value="NC_015162.1"/>
</dbReference>
<dbReference type="EMBL" id="CP002538">
    <property type="protein sequence ID" value="ADY27568.1"/>
    <property type="molecule type" value="Genomic_DNA"/>
</dbReference>
<evidence type="ECO:0000256" key="2">
    <source>
        <dbReference type="SAM" id="MobiDB-lite"/>
    </source>
</evidence>
<evidence type="ECO:0000313" key="3">
    <source>
        <dbReference type="EMBL" id="ADY27568.1"/>
    </source>
</evidence>
<evidence type="ECO:0000313" key="4">
    <source>
        <dbReference type="Proteomes" id="UP000007718"/>
    </source>
</evidence>
<feature type="region of interest" description="Disordered" evidence="2">
    <location>
        <begin position="441"/>
        <end position="510"/>
    </location>
</feature>
<geneLocation type="plasmid" evidence="3 4">
    <name>pDEIPR02</name>
</geneLocation>
<reference evidence="4" key="1">
    <citation type="submission" date="2011-02" db="EMBL/GenBank/DDBJ databases">
        <title>The complete sequence of plasmid2 of Deinococcus proteolyticus DSM 20540.</title>
        <authorList>
            <consortium name="US DOE Joint Genome Institute (JGI-PGF)"/>
            <person name="Lucas S."/>
            <person name="Copeland A."/>
            <person name="Lapidus A."/>
            <person name="Bruce D."/>
            <person name="Goodwin L."/>
            <person name="Pitluck S."/>
            <person name="Kyrpides N."/>
            <person name="Mavromatis K."/>
            <person name="Pagani I."/>
            <person name="Ivanova N."/>
            <person name="Ovchinnikova G."/>
            <person name="Zeytun A."/>
            <person name="Detter J.C."/>
            <person name="Han C."/>
            <person name="Land M."/>
            <person name="Hauser L."/>
            <person name="Markowitz V."/>
            <person name="Cheng J.-F."/>
            <person name="Hugenholtz P."/>
            <person name="Woyke T."/>
            <person name="Wu D."/>
            <person name="Pukall R."/>
            <person name="Steenblock K."/>
            <person name="Brambilla E."/>
            <person name="Klenk H.-P."/>
            <person name="Eisen J.A."/>
        </authorList>
    </citation>
    <scope>NUCLEOTIDE SEQUENCE [LARGE SCALE GENOMIC DNA]</scope>
    <source>
        <strain evidence="4">ATCC 35074 / DSM 20540 / JCM 6276 / NBRC 101906 / NCIMB 13154 / VKM Ac-1939 / CCM 2703 / MRP</strain>
        <plasmid evidence="4">Plasmid pDEIPR02</plasmid>
    </source>
</reference>
<evidence type="ECO:0008006" key="5">
    <source>
        <dbReference type="Google" id="ProtNLM"/>
    </source>
</evidence>
<organism evidence="3 4">
    <name type="scientific">Deinococcus proteolyticus (strain ATCC 35074 / DSM 20540 / JCM 6276 / NBRC 101906 / NCIMB 13154 / VKM Ac-1939 / CCM 2703 / MRP)</name>
    <dbReference type="NCBI Taxonomy" id="693977"/>
    <lineage>
        <taxon>Bacteria</taxon>
        <taxon>Thermotogati</taxon>
        <taxon>Deinococcota</taxon>
        <taxon>Deinococci</taxon>
        <taxon>Deinococcales</taxon>
        <taxon>Deinococcaceae</taxon>
        <taxon>Deinococcus</taxon>
    </lineage>
</organism>
<feature type="compositionally biased region" description="Low complexity" evidence="2">
    <location>
        <begin position="441"/>
        <end position="480"/>
    </location>
</feature>
<dbReference type="AlphaFoldDB" id="F0RQK9"/>
<accession>F0RQK9</accession>
<dbReference type="HOGENOM" id="CLU_533939_0_0_0"/>
<evidence type="ECO:0000256" key="1">
    <source>
        <dbReference type="SAM" id="Coils"/>
    </source>
</evidence>
<reference evidence="3 4" key="2">
    <citation type="journal article" date="2012" name="Stand. Genomic Sci.">
        <title>Complete genome sequence of the orange-red pigmented, radioresistant Deinococcus proteolyticus type strain (MRP(T)).</title>
        <authorList>
            <person name="Copeland A."/>
            <person name="Zeytun A."/>
            <person name="Yassawong M."/>
            <person name="Nolan M."/>
            <person name="Lucas S."/>
            <person name="Hammon N."/>
            <person name="Deshpande S."/>
            <person name="Cheng J.F."/>
            <person name="Han C."/>
            <person name="Tapia R."/>
            <person name="Goodwin L.A."/>
            <person name="Pitluck S."/>
            <person name="Mavromatis K."/>
            <person name="Liolios K."/>
            <person name="Pagani I."/>
            <person name="Ivanova N."/>
            <person name="Mikhailova N."/>
            <person name="Pati A."/>
            <person name="Chen A."/>
            <person name="Palaniappan K."/>
            <person name="Land M."/>
            <person name="Hauser L."/>
            <person name="Jeffries C.D."/>
            <person name="Brambilla E.M."/>
            <person name="Rohde M."/>
            <person name="Sikorski J."/>
            <person name="Pukall R."/>
            <person name="Goker M."/>
            <person name="Detter J.C."/>
            <person name="Woyke T."/>
            <person name="Bristow J."/>
            <person name="Eisen J.A."/>
            <person name="Markowitz V."/>
            <person name="Hugenholtz P."/>
            <person name="Kyrpides N.C."/>
            <person name="Klenk H.P."/>
            <person name="Lapidus A."/>
        </authorList>
    </citation>
    <scope>NUCLEOTIDE SEQUENCE [LARGE SCALE GENOMIC DNA]</scope>
    <source>
        <strain evidence="4">ATCC 35074 / DSM 20540 / JCM 6276 / NBRC 101906 / NCIMB 13154 / VKM Ac-1939 / CCM 2703 / MRP</strain>
        <plasmid evidence="4">Plasmid pDEIPR02</plasmid>
    </source>
</reference>
<dbReference type="KEGG" id="dpt:Deipr_2451"/>
<gene>
    <name evidence="3" type="ordered locus">Deipr_2451</name>
</gene>
<feature type="coiled-coil region" evidence="1">
    <location>
        <begin position="394"/>
        <end position="428"/>
    </location>
</feature>
<keyword evidence="3" id="KW-0614">Plasmid</keyword>
<protein>
    <recommendedName>
        <fullName evidence="5">Fimbrial assembly family protein</fullName>
    </recommendedName>
</protein>
<feature type="compositionally biased region" description="Low complexity" evidence="2">
    <location>
        <begin position="488"/>
        <end position="498"/>
    </location>
</feature>